<feature type="compositionally biased region" description="Low complexity" evidence="1">
    <location>
        <begin position="359"/>
        <end position="372"/>
    </location>
</feature>
<sequence>MKVLLWAVQRLIGGLSTIGAERDIASRLHVVLPGSPNRGMFGGDGAYGEAKSALDAVVSRWHAESSWATRVSLAHALIGWTRGTGLMGHNDAIVSAVEEAGVTTYSTDEMAALLLGLCDVESKVAAASSPIKADLTGGLAEADLDMAELAAKAREQMSSDASAVQEESAPGIIAALPSPPRAHTPAPPPDWADIDVDPADLVVIVGGAELGPYGSSRTRFEMEVDDELSAAGVLELAWTTGLIRWEDDPQPGWYDTESGELVDEAELVERYHDAVVQKVGIREFVDDGAIDPDHASPLLVSVFLDKDFSFVVSTEAEARAFVQFDPSTPSSGRCPTPPTGTLSARRAPKSECRARRSCRGPSGRRSPPGSTRRCGESARTWPPRSTGWRCGTSSRRSMRSCPPASRRPT</sequence>
<dbReference type="AlphaFoldDB" id="A0A1V3XK41"/>
<dbReference type="InterPro" id="IPR016039">
    <property type="entry name" value="Thiolase-like"/>
</dbReference>
<dbReference type="Gene3D" id="3.40.47.10">
    <property type="match status" value="1"/>
</dbReference>
<evidence type="ECO:0000313" key="2">
    <source>
        <dbReference type="EMBL" id="OOK79450.1"/>
    </source>
</evidence>
<organism evidence="2 3">
    <name type="scientific">Mycobacterium kansasii</name>
    <dbReference type="NCBI Taxonomy" id="1768"/>
    <lineage>
        <taxon>Bacteria</taxon>
        <taxon>Bacillati</taxon>
        <taxon>Actinomycetota</taxon>
        <taxon>Actinomycetes</taxon>
        <taxon>Mycobacteriales</taxon>
        <taxon>Mycobacteriaceae</taxon>
        <taxon>Mycobacterium</taxon>
    </lineage>
</organism>
<gene>
    <name evidence="2" type="ORF">BZL30_1914</name>
</gene>
<name>A0A1V3XK41_MYCKA</name>
<evidence type="ECO:0000256" key="1">
    <source>
        <dbReference type="SAM" id="MobiDB-lite"/>
    </source>
</evidence>
<dbReference type="Gene3D" id="3.40.50.720">
    <property type="entry name" value="NAD(P)-binding Rossmann-like Domain"/>
    <property type="match status" value="1"/>
</dbReference>
<evidence type="ECO:0000313" key="3">
    <source>
        <dbReference type="Proteomes" id="UP000189229"/>
    </source>
</evidence>
<accession>A0A1V3XK41</accession>
<comment type="caution">
    <text evidence="2">The sequence shown here is derived from an EMBL/GenBank/DDBJ whole genome shotgun (WGS) entry which is preliminary data.</text>
</comment>
<protein>
    <submittedName>
        <fullName evidence="2">Putative FATTY ACID SYNTHASE FAS domain protein</fullName>
    </submittedName>
</protein>
<dbReference type="Proteomes" id="UP000189229">
    <property type="component" value="Unassembled WGS sequence"/>
</dbReference>
<dbReference type="GO" id="GO:0016746">
    <property type="term" value="F:acyltransferase activity"/>
    <property type="evidence" value="ECO:0007669"/>
    <property type="project" value="InterPro"/>
</dbReference>
<reference evidence="2 3" key="1">
    <citation type="submission" date="2017-02" db="EMBL/GenBank/DDBJ databases">
        <title>Complete genome sequences of Mycobacterium kansasii strains isolated from rhesus macaques.</title>
        <authorList>
            <person name="Panda A."/>
            <person name="Nagaraj S."/>
            <person name="Zhao X."/>
            <person name="Tettelin H."/>
            <person name="Detolla L.J."/>
        </authorList>
    </citation>
    <scope>NUCLEOTIDE SEQUENCE [LARGE SCALE GENOMIC DNA]</scope>
    <source>
        <strain evidence="2 3">11-3813</strain>
    </source>
</reference>
<dbReference type="EMBL" id="MVBM01000002">
    <property type="protein sequence ID" value="OOK79450.1"/>
    <property type="molecule type" value="Genomic_DNA"/>
</dbReference>
<proteinExistence type="predicted"/>
<feature type="region of interest" description="Disordered" evidence="1">
    <location>
        <begin position="326"/>
        <end position="409"/>
    </location>
</feature>